<accession>A0ACB8QSQ3</accession>
<dbReference type="Proteomes" id="UP000814128">
    <property type="component" value="Unassembled WGS sequence"/>
</dbReference>
<feature type="non-terminal residue" evidence="1">
    <location>
        <position position="129"/>
    </location>
</feature>
<feature type="non-terminal residue" evidence="1">
    <location>
        <position position="1"/>
    </location>
</feature>
<evidence type="ECO:0000313" key="1">
    <source>
        <dbReference type="EMBL" id="KAI0034401.1"/>
    </source>
</evidence>
<dbReference type="EMBL" id="MU273501">
    <property type="protein sequence ID" value="KAI0034401.1"/>
    <property type="molecule type" value="Genomic_DNA"/>
</dbReference>
<gene>
    <name evidence="1" type="ORF">K488DRAFT_36417</name>
</gene>
<organism evidence="1 2">
    <name type="scientific">Vararia minispora EC-137</name>
    <dbReference type="NCBI Taxonomy" id="1314806"/>
    <lineage>
        <taxon>Eukaryota</taxon>
        <taxon>Fungi</taxon>
        <taxon>Dikarya</taxon>
        <taxon>Basidiomycota</taxon>
        <taxon>Agaricomycotina</taxon>
        <taxon>Agaricomycetes</taxon>
        <taxon>Russulales</taxon>
        <taxon>Lachnocladiaceae</taxon>
        <taxon>Vararia</taxon>
    </lineage>
</organism>
<name>A0ACB8QSQ3_9AGAM</name>
<keyword evidence="2" id="KW-1185">Reference proteome</keyword>
<reference evidence="1" key="1">
    <citation type="submission" date="2021-02" db="EMBL/GenBank/DDBJ databases">
        <authorList>
            <consortium name="DOE Joint Genome Institute"/>
            <person name="Ahrendt S."/>
            <person name="Looney B.P."/>
            <person name="Miyauchi S."/>
            <person name="Morin E."/>
            <person name="Drula E."/>
            <person name="Courty P.E."/>
            <person name="Chicoki N."/>
            <person name="Fauchery L."/>
            <person name="Kohler A."/>
            <person name="Kuo A."/>
            <person name="Labutti K."/>
            <person name="Pangilinan J."/>
            <person name="Lipzen A."/>
            <person name="Riley R."/>
            <person name="Andreopoulos W."/>
            <person name="He G."/>
            <person name="Johnson J."/>
            <person name="Barry K.W."/>
            <person name="Grigoriev I.V."/>
            <person name="Nagy L."/>
            <person name="Hibbett D."/>
            <person name="Henrissat B."/>
            <person name="Matheny P.B."/>
            <person name="Labbe J."/>
            <person name="Martin F."/>
        </authorList>
    </citation>
    <scope>NUCLEOTIDE SEQUENCE</scope>
    <source>
        <strain evidence="1">EC-137</strain>
    </source>
</reference>
<comment type="caution">
    <text evidence="1">The sequence shown here is derived from an EMBL/GenBank/DDBJ whole genome shotgun (WGS) entry which is preliminary data.</text>
</comment>
<reference evidence="1" key="2">
    <citation type="journal article" date="2022" name="New Phytol.">
        <title>Evolutionary transition to the ectomycorrhizal habit in the genomes of a hyperdiverse lineage of mushroom-forming fungi.</title>
        <authorList>
            <person name="Looney B."/>
            <person name="Miyauchi S."/>
            <person name="Morin E."/>
            <person name="Drula E."/>
            <person name="Courty P.E."/>
            <person name="Kohler A."/>
            <person name="Kuo A."/>
            <person name="LaButti K."/>
            <person name="Pangilinan J."/>
            <person name="Lipzen A."/>
            <person name="Riley R."/>
            <person name="Andreopoulos W."/>
            <person name="He G."/>
            <person name="Johnson J."/>
            <person name="Nolan M."/>
            <person name="Tritt A."/>
            <person name="Barry K.W."/>
            <person name="Grigoriev I.V."/>
            <person name="Nagy L.G."/>
            <person name="Hibbett D."/>
            <person name="Henrissat B."/>
            <person name="Matheny P.B."/>
            <person name="Labbe J."/>
            <person name="Martin F.M."/>
        </authorList>
    </citation>
    <scope>NUCLEOTIDE SEQUENCE</scope>
    <source>
        <strain evidence="1">EC-137</strain>
    </source>
</reference>
<sequence>LGTGQALQRLIQFSGMLATEDPEKKCKLSYWHDIMKDYFADNAVMRLILWRDNGTAECKTFDVTTPVIPRFFLVTSQSGVKSMTLSFDGARERVSSPLQADVHCVAAVWTYRYYNGYTVTLRGPLVAQL</sequence>
<evidence type="ECO:0000313" key="2">
    <source>
        <dbReference type="Proteomes" id="UP000814128"/>
    </source>
</evidence>
<proteinExistence type="predicted"/>
<protein>
    <submittedName>
        <fullName evidence="1">LIM-domain binding protein</fullName>
    </submittedName>
</protein>